<sequence>MIDILKKIQLEPDNLESIEMLIDEQIEAWHNDPKLQIDLAKMLGMNEYEWTAYGQGIDLKLLAGWRQKGWPTKCALCNEPLDYKSFGWFIIEGRKLVHIKCL</sequence>
<comment type="caution">
    <text evidence="1">The sequence shown here is derived from an EMBL/GenBank/DDBJ whole genome shotgun (WGS) entry which is preliminary data.</text>
</comment>
<proteinExistence type="predicted"/>
<dbReference type="AlphaFoldDB" id="A0A9J6QLK5"/>
<evidence type="ECO:0000313" key="1">
    <source>
        <dbReference type="EMBL" id="MCU7378360.1"/>
    </source>
</evidence>
<dbReference type="EMBL" id="JAOSHN010000003">
    <property type="protein sequence ID" value="MCU7378360.1"/>
    <property type="molecule type" value="Genomic_DNA"/>
</dbReference>
<gene>
    <name evidence="1" type="ORF">OBO34_08320</name>
</gene>
<accession>A0A9J6QLK5</accession>
<dbReference type="Proteomes" id="UP001065549">
    <property type="component" value="Unassembled WGS sequence"/>
</dbReference>
<name>A0A9J6QLK5_9FIRM</name>
<evidence type="ECO:0000313" key="2">
    <source>
        <dbReference type="Proteomes" id="UP001065549"/>
    </source>
</evidence>
<keyword evidence="2" id="KW-1185">Reference proteome</keyword>
<dbReference type="RefSeq" id="WP_253019847.1">
    <property type="nucleotide sequence ID" value="NZ_JAOSHN010000003.1"/>
</dbReference>
<organism evidence="1 2">
    <name type="scientific">Hominibacterium faecale</name>
    <dbReference type="NCBI Taxonomy" id="2839743"/>
    <lineage>
        <taxon>Bacteria</taxon>
        <taxon>Bacillati</taxon>
        <taxon>Bacillota</taxon>
        <taxon>Clostridia</taxon>
        <taxon>Peptostreptococcales</taxon>
        <taxon>Anaerovoracaceae</taxon>
        <taxon>Hominibacterium</taxon>
    </lineage>
</organism>
<protein>
    <submittedName>
        <fullName evidence="1">Uncharacterized protein</fullName>
    </submittedName>
</protein>
<reference evidence="1" key="1">
    <citation type="submission" date="2022-09" db="EMBL/GenBank/DDBJ databases">
        <title>Culturomic study of gut microbiota in children with autism spectrum disorder.</title>
        <authorList>
            <person name="Efimov B.A."/>
            <person name="Chaplin A.V."/>
            <person name="Sokolova S.R."/>
            <person name="Pikina A.P."/>
            <person name="Korzhanova M."/>
            <person name="Belova V."/>
            <person name="Korostin D."/>
        </authorList>
    </citation>
    <scope>NUCLEOTIDE SEQUENCE</scope>
    <source>
        <strain evidence="1">ASD5510</strain>
    </source>
</reference>